<proteinExistence type="predicted"/>
<dbReference type="PANTHER" id="PTHR33706">
    <property type="entry name" value="MORN VARIANT REPEAT PROTEIN"/>
    <property type="match status" value="1"/>
</dbReference>
<dbReference type="SUPFAM" id="SSF82185">
    <property type="entry name" value="Histone H3 K4-specific methyltransferase SET7/9 N-terminal domain"/>
    <property type="match status" value="4"/>
</dbReference>
<dbReference type="Gene3D" id="3.90.930.1">
    <property type="match status" value="1"/>
</dbReference>
<dbReference type="Proteomes" id="UP000516305">
    <property type="component" value="Chromosome"/>
</dbReference>
<dbReference type="EMBL" id="CP060139">
    <property type="protein sequence ID" value="QNR25831.1"/>
    <property type="molecule type" value="Genomic_DNA"/>
</dbReference>
<organism evidence="2 3">
    <name type="scientific">Croceimicrobium hydrocarbonivorans</name>
    <dbReference type="NCBI Taxonomy" id="2761580"/>
    <lineage>
        <taxon>Bacteria</taxon>
        <taxon>Pseudomonadati</taxon>
        <taxon>Bacteroidota</taxon>
        <taxon>Flavobacteriia</taxon>
        <taxon>Flavobacteriales</taxon>
        <taxon>Owenweeksiaceae</taxon>
        <taxon>Croceimicrobium</taxon>
    </lineage>
</organism>
<dbReference type="PANTHER" id="PTHR33706:SF1">
    <property type="entry name" value="TPR REPEAT PROTEIN"/>
    <property type="match status" value="1"/>
</dbReference>
<reference evidence="2 3" key="1">
    <citation type="submission" date="2020-08" db="EMBL/GenBank/DDBJ databases">
        <title>Croceimicrobium hydrocarbonivorans gen. nov., sp. nov., a novel marine bacterium isolated from a bacterial consortium that degrades polyethylene terephthalate.</title>
        <authorList>
            <person name="Liu R."/>
        </authorList>
    </citation>
    <scope>NUCLEOTIDE SEQUENCE [LARGE SCALE GENOMIC DNA]</scope>
    <source>
        <strain evidence="2 3">A20-9</strain>
    </source>
</reference>
<accession>A0A7H0VJD3</accession>
<dbReference type="Pfam" id="PF07661">
    <property type="entry name" value="MORN_2"/>
    <property type="match status" value="7"/>
</dbReference>
<dbReference type="AlphaFoldDB" id="A0A7H0VJD3"/>
<name>A0A7H0VJD3_9FLAO</name>
<evidence type="ECO:0000313" key="3">
    <source>
        <dbReference type="Proteomes" id="UP000516305"/>
    </source>
</evidence>
<protein>
    <submittedName>
        <fullName evidence="2">Toxin-antitoxin system YwqK family antitoxin</fullName>
    </submittedName>
</protein>
<keyword evidence="3" id="KW-1185">Reference proteome</keyword>
<dbReference type="KEGG" id="chyd:H4K34_08295"/>
<feature type="chain" id="PRO_5028802285" evidence="1">
    <location>
        <begin position="24"/>
        <end position="525"/>
    </location>
</feature>
<gene>
    <name evidence="2" type="ORF">H4K34_08295</name>
</gene>
<sequence>MLLRTLALILIAVIPLSSFSQTAGDSLKPTRYYYENGQVSSEGSLRNGKPDAYWKSYYRNGVLKAEGNRQNFELDGPWIFYDREGIRTSEINYKSGKKNGPSKLYKEGKLLKIDQFKDDVQEGITRFFYPDSSLQKEVPYVEGKMEGMGYEYAQDGRVITLLTFKNGALIRKQNINRFDQQEQKQGMWMEFHANKGIAVEGPYLNDLKNGYWKYYKSNGNLIRVEKWINGELQEGATEVAKLEIKREIDPKTGAVIFRGAYQNGKATGVHREYNSEGEIIAARVYDQGNKLFEGLIDEQGRKQGPWKSFYEDGSLKAEGSYKDDLKVGSWRYFFRDGKLEQQGNYVAGKANGLWEWYFQNGQLLREEEYAFGFEDGMSTEYNDTGAVIAQGSYVDGMKEGQWVLTINDHKEVGPYFEGLRNGLWKHYYLNKDQLSFEGSFENGLESGTHTYYYPNGQIQRRGDYAGGVRQGIWEFFTENGDRIVTIEYQDGVEVRYNGEKIDYGRRYERAVAEEKARKSLSEEAE</sequence>
<dbReference type="InterPro" id="IPR011652">
    <property type="entry name" value="MORN_2"/>
</dbReference>
<evidence type="ECO:0000313" key="2">
    <source>
        <dbReference type="EMBL" id="QNR25831.1"/>
    </source>
</evidence>
<evidence type="ECO:0000256" key="1">
    <source>
        <dbReference type="SAM" id="SignalP"/>
    </source>
</evidence>
<feature type="signal peptide" evidence="1">
    <location>
        <begin position="1"/>
        <end position="23"/>
    </location>
</feature>
<dbReference type="RefSeq" id="WP_210760356.1">
    <property type="nucleotide sequence ID" value="NZ_CP060139.1"/>
</dbReference>
<keyword evidence="1" id="KW-0732">Signal</keyword>
<dbReference type="Gene3D" id="2.20.110.10">
    <property type="entry name" value="Histone H3 K4-specific methyltransferase SET7/9 N-terminal domain"/>
    <property type="match status" value="4"/>
</dbReference>